<evidence type="ECO:0000259" key="1">
    <source>
        <dbReference type="Pfam" id="PF00089"/>
    </source>
</evidence>
<dbReference type="Pfam" id="PF00089">
    <property type="entry name" value="Trypsin"/>
    <property type="match status" value="1"/>
</dbReference>
<dbReference type="AlphaFoldDB" id="A0A397VG39"/>
<dbReference type="OrthoDB" id="10323386at2759"/>
<dbReference type="EMBL" id="QKWP01000361">
    <property type="protein sequence ID" value="RIB21430.1"/>
    <property type="molecule type" value="Genomic_DNA"/>
</dbReference>
<dbReference type="GO" id="GO:0006508">
    <property type="term" value="P:proteolysis"/>
    <property type="evidence" value="ECO:0007669"/>
    <property type="project" value="InterPro"/>
</dbReference>
<evidence type="ECO:0000313" key="2">
    <source>
        <dbReference type="EMBL" id="RIB21430.1"/>
    </source>
</evidence>
<dbReference type="InterPro" id="IPR043504">
    <property type="entry name" value="Peptidase_S1_PA_chymotrypsin"/>
</dbReference>
<organism evidence="2 3">
    <name type="scientific">Gigaspora rosea</name>
    <dbReference type="NCBI Taxonomy" id="44941"/>
    <lineage>
        <taxon>Eukaryota</taxon>
        <taxon>Fungi</taxon>
        <taxon>Fungi incertae sedis</taxon>
        <taxon>Mucoromycota</taxon>
        <taxon>Glomeromycotina</taxon>
        <taxon>Glomeromycetes</taxon>
        <taxon>Diversisporales</taxon>
        <taxon>Gigasporaceae</taxon>
        <taxon>Gigaspora</taxon>
    </lineage>
</organism>
<name>A0A397VG39_9GLOM</name>
<dbReference type="SUPFAM" id="SSF50494">
    <property type="entry name" value="Trypsin-like serine proteases"/>
    <property type="match status" value="1"/>
</dbReference>
<gene>
    <name evidence="2" type="ORF">C2G38_2034390</name>
</gene>
<evidence type="ECO:0000313" key="3">
    <source>
        <dbReference type="Proteomes" id="UP000266673"/>
    </source>
</evidence>
<keyword evidence="3" id="KW-1185">Reference proteome</keyword>
<protein>
    <recommendedName>
        <fullName evidence="1">Peptidase S1 domain-containing protein</fullName>
    </recommendedName>
</protein>
<comment type="caution">
    <text evidence="2">The sequence shown here is derived from an EMBL/GenBank/DDBJ whole genome shotgun (WGS) entry which is preliminary data.</text>
</comment>
<dbReference type="InterPro" id="IPR009003">
    <property type="entry name" value="Peptidase_S1_PA"/>
</dbReference>
<dbReference type="Gene3D" id="2.40.10.10">
    <property type="entry name" value="Trypsin-like serine proteases"/>
    <property type="match status" value="2"/>
</dbReference>
<reference evidence="2 3" key="1">
    <citation type="submission" date="2018-06" db="EMBL/GenBank/DDBJ databases">
        <title>Comparative genomics reveals the genomic features of Rhizophagus irregularis, R. cerebriforme, R. diaphanum and Gigaspora rosea, and their symbiotic lifestyle signature.</title>
        <authorList>
            <person name="Morin E."/>
            <person name="San Clemente H."/>
            <person name="Chen E.C.H."/>
            <person name="De La Providencia I."/>
            <person name="Hainaut M."/>
            <person name="Kuo A."/>
            <person name="Kohler A."/>
            <person name="Murat C."/>
            <person name="Tang N."/>
            <person name="Roy S."/>
            <person name="Loubradou J."/>
            <person name="Henrissat B."/>
            <person name="Grigoriev I.V."/>
            <person name="Corradi N."/>
            <person name="Roux C."/>
            <person name="Martin F.M."/>
        </authorList>
    </citation>
    <scope>NUCLEOTIDE SEQUENCE [LARGE SCALE GENOMIC DNA]</scope>
    <source>
        <strain evidence="2 3">DAOM 194757</strain>
    </source>
</reference>
<dbReference type="CDD" id="cd21112">
    <property type="entry name" value="alphaLP-like"/>
    <property type="match status" value="1"/>
</dbReference>
<dbReference type="GO" id="GO:0004252">
    <property type="term" value="F:serine-type endopeptidase activity"/>
    <property type="evidence" value="ECO:0007669"/>
    <property type="project" value="InterPro"/>
</dbReference>
<accession>A0A397VG39</accession>
<dbReference type="Proteomes" id="UP000266673">
    <property type="component" value="Unassembled WGS sequence"/>
</dbReference>
<proteinExistence type="predicted"/>
<sequence>MSRESLNTLNHRKEIRNNVISTRMLSTRMLGGEGLGGSPLMSCSMGFFARNVTAENLIYAVTAGHCFGNSFIVYHRPWNNDGNSTSIGIVESVNKPCDYGLIRVTDENIDPLPIIRNTDSKLFKELLINSDVSVSSIGAHLCKSGYFSFVTCGRVRAFDGFHKVSDTTLEHSIITDVITVKGDSGGPVFSYSPDLHMVSLNGIVRGGVKDATTVVPLKDILDDAKLVLVKI</sequence>
<feature type="domain" description="Peptidase S1" evidence="1">
    <location>
        <begin position="59"/>
        <end position="212"/>
    </location>
</feature>
<dbReference type="InterPro" id="IPR001254">
    <property type="entry name" value="Trypsin_dom"/>
</dbReference>